<feature type="region of interest" description="Disordered" evidence="3">
    <location>
        <begin position="284"/>
        <end position="303"/>
    </location>
</feature>
<feature type="compositionally biased region" description="Acidic residues" evidence="3">
    <location>
        <begin position="1090"/>
        <end position="1105"/>
    </location>
</feature>
<evidence type="ECO:0000256" key="3">
    <source>
        <dbReference type="SAM" id="MobiDB-lite"/>
    </source>
</evidence>
<comment type="subcellular location">
    <subcellularLocation>
        <location evidence="1">Nucleus</location>
    </subcellularLocation>
</comment>
<feature type="compositionally biased region" description="Basic residues" evidence="3">
    <location>
        <begin position="402"/>
        <end position="413"/>
    </location>
</feature>
<feature type="compositionally biased region" description="Basic and acidic residues" evidence="3">
    <location>
        <begin position="724"/>
        <end position="740"/>
    </location>
</feature>
<feature type="compositionally biased region" description="Low complexity" evidence="3">
    <location>
        <begin position="416"/>
        <end position="427"/>
    </location>
</feature>
<accession>A0ABR4NGV5</accession>
<feature type="compositionally biased region" description="Low complexity" evidence="3">
    <location>
        <begin position="995"/>
        <end position="1012"/>
    </location>
</feature>
<dbReference type="Proteomes" id="UP001527925">
    <property type="component" value="Unassembled WGS sequence"/>
</dbReference>
<feature type="compositionally biased region" description="Basic and acidic residues" evidence="3">
    <location>
        <begin position="897"/>
        <end position="908"/>
    </location>
</feature>
<gene>
    <name evidence="5" type="ORF">HK105_201586</name>
</gene>
<dbReference type="PANTHER" id="PTHR48125:SF12">
    <property type="entry name" value="AT HOOK TRANSCRIPTION FACTOR FAMILY-RELATED"/>
    <property type="match status" value="1"/>
</dbReference>
<evidence type="ECO:0000259" key="4">
    <source>
        <dbReference type="Pfam" id="PF15613"/>
    </source>
</evidence>
<feature type="compositionally biased region" description="Polar residues" evidence="3">
    <location>
        <begin position="1106"/>
        <end position="1119"/>
    </location>
</feature>
<feature type="compositionally biased region" description="Low complexity" evidence="3">
    <location>
        <begin position="857"/>
        <end position="867"/>
    </location>
</feature>
<feature type="region of interest" description="Disordered" evidence="3">
    <location>
        <begin position="724"/>
        <end position="1148"/>
    </location>
</feature>
<comment type="caution">
    <text evidence="5">The sequence shown here is derived from an EMBL/GenBank/DDBJ whole genome shotgun (WGS) entry which is preliminary data.</text>
</comment>
<evidence type="ECO:0000313" key="6">
    <source>
        <dbReference type="Proteomes" id="UP001527925"/>
    </source>
</evidence>
<feature type="compositionally biased region" description="Basic and acidic residues" evidence="3">
    <location>
        <begin position="461"/>
        <end position="472"/>
    </location>
</feature>
<feature type="region of interest" description="Disordered" evidence="3">
    <location>
        <begin position="402"/>
        <end position="477"/>
    </location>
</feature>
<sequence length="1148" mass="124391">MTSGASGGSDSAEASTSGAMMMTISRTRAKPFIMDDLDSDLQTLGVQRDLVGLTPLLPASRAVLESKHNIDPAMLLELLSVFQFYDAFGSDVLGYERIKGFSFGMVVGALRHLDTHYSLLLGMYSTALRKMEKDAPTDMILVQSFLGEYIRELLPEAAAILNQVEAPEVSIRTHIAILSQLVAWLTEMPEFHQHISSVDAIVASLRKTSSDRQPVIQETLASISAMDAQLDDYSSKIDILEADIRRVVQFGLEAHDAGDPAGIAAASNGGAAPPVAEPIVNGVPTAKTDSSETPAETAGARRNVRQQARAKAEAEREYLQKLRSQLSELLREYNSRIAARDSAVRKIDSLETDDFEDRHRIMSLSSVSKGLGEALLGFDRYGRAYWWITVEPEKLLTYSARHAGHSSVQKRRREPTSATASSAESPSGTLSDAGDGDETPAATMATAAAKPTPESGGAALRKSEGSRDKLWDGDPPPPRYAPSQVYGVIVEHSFSAHDENDPTLAQFTTGWSYFETLEDLYAFSSSLCIRGIRERSLRAAIERRFLDLRLPQARDMEPRAAPESAQAAYETASRAFRDFARWLLGVTGGLPRDATTGAFCTDPAVIEALVAETSASVEFIAPPPPVQCEPFTQHFGFVARDKLFELGTLCEIESGLLDKIRDGSFVPSIENLKAAVHAWWQSPSVANLTLGHIEALEQVSTLSGLYEWCCDSQDEITDEIERAEETMEMEREREQREALREQQLNQKTTHRTRSGRRVARPSWGPEGDSLQQSASTVHVPPDHAASVAGPTGAAHSNAEVADSLDSEMDKDAAERETPQALQASQPTLPPPPPQQQPQQQPQPQPQQQRAARKRVSARLSSASAQSSTLTGQGAGSPAATEDDPDPDKPAKKRKRSLRDSIARRRDNVEAAPSDNGEEARNASDNDEADARRSEDLDTSIDVDNSLGMDPANGSKAQVGDDTETLSRSGSRSRSRSHEPADQVKVVISRQRPVTAAAVPGSSSAASESSQPSLRQKRRLARPASTLPDDQSVEAVEDEKPPVAKSSAVPEPAAPEPAGIRTRARARLTPRSARGPEPSDEVDNYTAADTEAADGEPPADEPDDSDQSPYGTPSRTQTRSQAKRLARPEPESADKATGQVRKSSRLKRG</sequence>
<keyword evidence="2" id="KW-0539">Nucleus</keyword>
<evidence type="ECO:0000256" key="2">
    <source>
        <dbReference type="ARBA" id="ARBA00023242"/>
    </source>
</evidence>
<dbReference type="EMBL" id="JADGIZ020000005">
    <property type="protein sequence ID" value="KAL2918752.1"/>
    <property type="molecule type" value="Genomic_DNA"/>
</dbReference>
<dbReference type="PANTHER" id="PTHR48125">
    <property type="entry name" value="LP07818P1"/>
    <property type="match status" value="1"/>
</dbReference>
<feature type="compositionally biased region" description="Basic and acidic residues" evidence="3">
    <location>
        <begin position="807"/>
        <end position="817"/>
    </location>
</feature>
<organism evidence="5 6">
    <name type="scientific">Polyrhizophydium stewartii</name>
    <dbReference type="NCBI Taxonomy" id="2732419"/>
    <lineage>
        <taxon>Eukaryota</taxon>
        <taxon>Fungi</taxon>
        <taxon>Fungi incertae sedis</taxon>
        <taxon>Chytridiomycota</taxon>
        <taxon>Chytridiomycota incertae sedis</taxon>
        <taxon>Chytridiomycetes</taxon>
        <taxon>Rhizophydiales</taxon>
        <taxon>Rhizophydiales incertae sedis</taxon>
        <taxon>Polyrhizophydium</taxon>
    </lineage>
</organism>
<reference evidence="5 6" key="1">
    <citation type="submission" date="2023-09" db="EMBL/GenBank/DDBJ databases">
        <title>Pangenome analysis of Batrachochytrium dendrobatidis and related Chytrids.</title>
        <authorList>
            <person name="Yacoub M.N."/>
            <person name="Stajich J.E."/>
            <person name="James T.Y."/>
        </authorList>
    </citation>
    <scope>NUCLEOTIDE SEQUENCE [LARGE SCALE GENOMIC DNA]</scope>
    <source>
        <strain evidence="5 6">JEL0888</strain>
    </source>
</reference>
<dbReference type="InterPro" id="IPR028941">
    <property type="entry name" value="WHIM2_dom"/>
</dbReference>
<keyword evidence="6" id="KW-1185">Reference proteome</keyword>
<proteinExistence type="predicted"/>
<dbReference type="Pfam" id="PF15613">
    <property type="entry name" value="WSD"/>
    <property type="match status" value="1"/>
</dbReference>
<evidence type="ECO:0000256" key="1">
    <source>
        <dbReference type="ARBA" id="ARBA00004123"/>
    </source>
</evidence>
<feature type="domain" description="WHIM2" evidence="4">
    <location>
        <begin position="374"/>
        <end position="544"/>
    </location>
</feature>
<evidence type="ECO:0000313" key="5">
    <source>
        <dbReference type="EMBL" id="KAL2918752.1"/>
    </source>
</evidence>
<name>A0ABR4NGV5_9FUNG</name>
<feature type="compositionally biased region" description="Pro residues" evidence="3">
    <location>
        <begin position="827"/>
        <end position="844"/>
    </location>
</feature>
<feature type="compositionally biased region" description="Low complexity" evidence="3">
    <location>
        <begin position="439"/>
        <end position="453"/>
    </location>
</feature>
<feature type="compositionally biased region" description="Basic and acidic residues" evidence="3">
    <location>
        <begin position="917"/>
        <end position="935"/>
    </location>
</feature>
<protein>
    <recommendedName>
        <fullName evidence="4">WHIM2 domain-containing protein</fullName>
    </recommendedName>
</protein>
<feature type="compositionally biased region" description="Basic residues" evidence="3">
    <location>
        <begin position="748"/>
        <end position="759"/>
    </location>
</feature>